<keyword evidence="2" id="KW-0472">Membrane</keyword>
<organism evidence="3 4">
    <name type="scientific">Mikania micrantha</name>
    <name type="common">bitter vine</name>
    <dbReference type="NCBI Taxonomy" id="192012"/>
    <lineage>
        <taxon>Eukaryota</taxon>
        <taxon>Viridiplantae</taxon>
        <taxon>Streptophyta</taxon>
        <taxon>Embryophyta</taxon>
        <taxon>Tracheophyta</taxon>
        <taxon>Spermatophyta</taxon>
        <taxon>Magnoliopsida</taxon>
        <taxon>eudicotyledons</taxon>
        <taxon>Gunneridae</taxon>
        <taxon>Pentapetalae</taxon>
        <taxon>asterids</taxon>
        <taxon>campanulids</taxon>
        <taxon>Asterales</taxon>
        <taxon>Asteraceae</taxon>
        <taxon>Asteroideae</taxon>
        <taxon>Heliantheae alliance</taxon>
        <taxon>Eupatorieae</taxon>
        <taxon>Mikania</taxon>
    </lineage>
</organism>
<dbReference type="Proteomes" id="UP000326396">
    <property type="component" value="Linkage Group LG18"/>
</dbReference>
<protein>
    <submittedName>
        <fullName evidence="3">Uncharacterized protein</fullName>
    </submittedName>
</protein>
<dbReference type="EMBL" id="SZYD01000010">
    <property type="protein sequence ID" value="KAD4982371.1"/>
    <property type="molecule type" value="Genomic_DNA"/>
</dbReference>
<accession>A0A5N6NM18</accession>
<evidence type="ECO:0000313" key="4">
    <source>
        <dbReference type="Proteomes" id="UP000326396"/>
    </source>
</evidence>
<keyword evidence="2" id="KW-1133">Transmembrane helix</keyword>
<keyword evidence="4" id="KW-1185">Reference proteome</keyword>
<feature type="compositionally biased region" description="Basic residues" evidence="1">
    <location>
        <begin position="219"/>
        <end position="230"/>
    </location>
</feature>
<comment type="caution">
    <text evidence="3">The sequence shown here is derived from an EMBL/GenBank/DDBJ whole genome shotgun (WGS) entry which is preliminary data.</text>
</comment>
<reference evidence="3 4" key="1">
    <citation type="submission" date="2019-05" db="EMBL/GenBank/DDBJ databases">
        <title>Mikania micrantha, genome provides insights into the molecular mechanism of rapid growth.</title>
        <authorList>
            <person name="Liu B."/>
        </authorList>
    </citation>
    <scope>NUCLEOTIDE SEQUENCE [LARGE SCALE GENOMIC DNA]</scope>
    <source>
        <strain evidence="3">NLD-2019</strain>
        <tissue evidence="3">Leaf</tissue>
    </source>
</reference>
<dbReference type="PANTHER" id="PTHR33728">
    <property type="entry name" value="CTTNBP 2 AMINO-TERMINAL-LIKE PROTEIN"/>
    <property type="match status" value="1"/>
</dbReference>
<gene>
    <name evidence="3" type="ORF">E3N88_19042</name>
</gene>
<evidence type="ECO:0000256" key="1">
    <source>
        <dbReference type="SAM" id="MobiDB-lite"/>
    </source>
</evidence>
<feature type="compositionally biased region" description="Basic and acidic residues" evidence="1">
    <location>
        <begin position="231"/>
        <end position="241"/>
    </location>
</feature>
<dbReference type="OrthoDB" id="770781at2759"/>
<sequence length="262" mass="29521">MGRDDFHQWGFLSPTEPPSLYTQQQRDDQGRHFDKSVNAISFGFVATAILISMFLVMAIFERFLRTTSPVLSPGGGSGGRNAAGHVDSQMGFSSKLHHSSLKISENAREFSVLMPGEDIPTFIAQPAPVPCPSERVPWSDDPQISHPKLTLDSSSRSTHHDLEGNHTVFDEMPNELENKIQELIFGDEKKENEGNDIDNKRDSKQNEAVAGLDFQIVAAKRKTVSKRPKPEKKNQRDEDRRRKLSSGRIPERTSAKDRRHLY</sequence>
<proteinExistence type="predicted"/>
<dbReference type="AlphaFoldDB" id="A0A5N6NM18"/>
<feature type="region of interest" description="Disordered" evidence="1">
    <location>
        <begin position="134"/>
        <end position="171"/>
    </location>
</feature>
<keyword evidence="2" id="KW-0812">Transmembrane</keyword>
<feature type="compositionally biased region" description="Basic and acidic residues" evidence="1">
    <location>
        <begin position="185"/>
        <end position="205"/>
    </location>
</feature>
<evidence type="ECO:0000256" key="2">
    <source>
        <dbReference type="SAM" id="Phobius"/>
    </source>
</evidence>
<feature type="region of interest" description="Disordered" evidence="1">
    <location>
        <begin position="1"/>
        <end position="28"/>
    </location>
</feature>
<feature type="region of interest" description="Disordered" evidence="1">
    <location>
        <begin position="185"/>
        <end position="262"/>
    </location>
</feature>
<name>A0A5N6NM18_9ASTR</name>
<dbReference type="PANTHER" id="PTHR33728:SF13">
    <property type="entry name" value="CTTNBP 2 AMINO-TERMINAL-LIKE PROTEIN"/>
    <property type="match status" value="1"/>
</dbReference>
<evidence type="ECO:0000313" key="3">
    <source>
        <dbReference type="EMBL" id="KAD4982371.1"/>
    </source>
</evidence>
<feature type="transmembrane region" description="Helical" evidence="2">
    <location>
        <begin position="39"/>
        <end position="60"/>
    </location>
</feature>